<protein>
    <recommendedName>
        <fullName evidence="2">Rho-GAP domain-containing protein</fullName>
    </recommendedName>
</protein>
<dbReference type="PANTHER" id="PTHR23179:SF37">
    <property type="entry name" value="1700006A11RIK PROTEIN"/>
    <property type="match status" value="1"/>
</dbReference>
<name>A0A7J7ZXH9_MYOMY</name>
<feature type="compositionally biased region" description="Polar residues" evidence="1">
    <location>
        <begin position="161"/>
        <end position="173"/>
    </location>
</feature>
<evidence type="ECO:0000256" key="1">
    <source>
        <dbReference type="SAM" id="MobiDB-lite"/>
    </source>
</evidence>
<gene>
    <name evidence="3" type="ORF">mMyoMyo1_009887</name>
</gene>
<dbReference type="Pfam" id="PF00620">
    <property type="entry name" value="RhoGAP"/>
    <property type="match status" value="1"/>
</dbReference>
<dbReference type="PANTHER" id="PTHR23179">
    <property type="entry name" value="T-CELL ACTIVATION RHO GTPASE ACTIVATING PROTEIN-RELATED"/>
    <property type="match status" value="1"/>
</dbReference>
<dbReference type="InterPro" id="IPR000198">
    <property type="entry name" value="RhoGAP_dom"/>
</dbReference>
<organism evidence="3 4">
    <name type="scientific">Myotis myotis</name>
    <name type="common">Greater mouse-eared bat</name>
    <name type="synonym">Vespertilio myotis</name>
    <dbReference type="NCBI Taxonomy" id="51298"/>
    <lineage>
        <taxon>Eukaryota</taxon>
        <taxon>Metazoa</taxon>
        <taxon>Chordata</taxon>
        <taxon>Craniata</taxon>
        <taxon>Vertebrata</taxon>
        <taxon>Euteleostomi</taxon>
        <taxon>Mammalia</taxon>
        <taxon>Eutheria</taxon>
        <taxon>Laurasiatheria</taxon>
        <taxon>Chiroptera</taxon>
        <taxon>Yangochiroptera</taxon>
        <taxon>Vespertilionidae</taxon>
        <taxon>Myotis</taxon>
    </lineage>
</organism>
<sequence>MWTVNYMDQGGEANKDAKRSFVLSSSTVNFMATFRASLVRVPMMLSQSHGLIHPEAPGEQHTSVVSMLMLRLLELLPRASVVLLQHLFGLLHSIRQHSFTNQMTAGKLGVCLAPSIFCLPIPCTSDFRKDLRKKFDLVQFLIQNGLKIFREDITSLCVQSPMTGENSKKSAFTSKDEMGSGGKQTLSVPGGEGDAQMML</sequence>
<keyword evidence="4" id="KW-1185">Reference proteome</keyword>
<proteinExistence type="predicted"/>
<evidence type="ECO:0000313" key="4">
    <source>
        <dbReference type="Proteomes" id="UP000527355"/>
    </source>
</evidence>
<dbReference type="AlphaFoldDB" id="A0A7J7ZXH9"/>
<evidence type="ECO:0000313" key="3">
    <source>
        <dbReference type="EMBL" id="KAF6379017.1"/>
    </source>
</evidence>
<dbReference type="PROSITE" id="PS50238">
    <property type="entry name" value="RHOGAP"/>
    <property type="match status" value="1"/>
</dbReference>
<feature type="region of interest" description="Disordered" evidence="1">
    <location>
        <begin position="161"/>
        <end position="199"/>
    </location>
</feature>
<dbReference type="Gene3D" id="1.10.555.10">
    <property type="entry name" value="Rho GTPase activation protein"/>
    <property type="match status" value="1"/>
</dbReference>
<dbReference type="InterPro" id="IPR008936">
    <property type="entry name" value="Rho_GTPase_activation_prot"/>
</dbReference>
<reference evidence="3 4" key="1">
    <citation type="journal article" date="2020" name="Nature">
        <title>Six reference-quality genomes reveal evolution of bat adaptations.</title>
        <authorList>
            <person name="Jebb D."/>
            <person name="Huang Z."/>
            <person name="Pippel M."/>
            <person name="Hughes G.M."/>
            <person name="Lavrichenko K."/>
            <person name="Devanna P."/>
            <person name="Winkler S."/>
            <person name="Jermiin L.S."/>
            <person name="Skirmuntt E.C."/>
            <person name="Katzourakis A."/>
            <person name="Burkitt-Gray L."/>
            <person name="Ray D.A."/>
            <person name="Sullivan K.A.M."/>
            <person name="Roscito J.G."/>
            <person name="Kirilenko B.M."/>
            <person name="Davalos L.M."/>
            <person name="Corthals A.P."/>
            <person name="Power M.L."/>
            <person name="Jones G."/>
            <person name="Ransome R.D."/>
            <person name="Dechmann D.K.N."/>
            <person name="Locatelli A.G."/>
            <person name="Puechmaille S.J."/>
            <person name="Fedrigo O."/>
            <person name="Jarvis E.D."/>
            <person name="Hiller M."/>
            <person name="Vernes S.C."/>
            <person name="Myers E.W."/>
            <person name="Teeling E.C."/>
        </authorList>
    </citation>
    <scope>NUCLEOTIDE SEQUENCE [LARGE SCALE GENOMIC DNA]</scope>
    <source>
        <strain evidence="3">MMyoMyo1</strain>
        <tissue evidence="3">Flight muscle</tissue>
    </source>
</reference>
<evidence type="ECO:0000259" key="2">
    <source>
        <dbReference type="PROSITE" id="PS50238"/>
    </source>
</evidence>
<dbReference type="Proteomes" id="UP000527355">
    <property type="component" value="Unassembled WGS sequence"/>
</dbReference>
<accession>A0A7J7ZXH9</accession>
<feature type="domain" description="Rho-GAP" evidence="2">
    <location>
        <begin position="1"/>
        <end position="149"/>
    </location>
</feature>
<comment type="caution">
    <text evidence="3">The sequence shown here is derived from an EMBL/GenBank/DDBJ whole genome shotgun (WGS) entry which is preliminary data.</text>
</comment>
<dbReference type="GO" id="GO:0005096">
    <property type="term" value="F:GTPase activator activity"/>
    <property type="evidence" value="ECO:0007669"/>
    <property type="project" value="TreeGrafter"/>
</dbReference>
<dbReference type="SUPFAM" id="SSF48350">
    <property type="entry name" value="GTPase activation domain, GAP"/>
    <property type="match status" value="1"/>
</dbReference>
<dbReference type="EMBL" id="JABWUV010000002">
    <property type="protein sequence ID" value="KAF6379017.1"/>
    <property type="molecule type" value="Genomic_DNA"/>
</dbReference>
<dbReference type="GO" id="GO:0007165">
    <property type="term" value="P:signal transduction"/>
    <property type="evidence" value="ECO:0007669"/>
    <property type="project" value="InterPro"/>
</dbReference>